<organism evidence="4 5">
    <name type="scientific">Plectus sambesii</name>
    <dbReference type="NCBI Taxonomy" id="2011161"/>
    <lineage>
        <taxon>Eukaryota</taxon>
        <taxon>Metazoa</taxon>
        <taxon>Ecdysozoa</taxon>
        <taxon>Nematoda</taxon>
        <taxon>Chromadorea</taxon>
        <taxon>Plectida</taxon>
        <taxon>Plectina</taxon>
        <taxon>Plectoidea</taxon>
        <taxon>Plectidae</taxon>
        <taxon>Plectus</taxon>
    </lineage>
</organism>
<accession>A0A914V5L3</accession>
<dbReference type="Pfam" id="PF13359">
    <property type="entry name" value="DDE_Tnp_4"/>
    <property type="match status" value="1"/>
</dbReference>
<name>A0A914V5L3_9BILA</name>
<dbReference type="WBParaSite" id="PSAMB.scaffold1563size29963.g13925.t1">
    <property type="protein sequence ID" value="PSAMB.scaffold1563size29963.g13925.t1"/>
    <property type="gene ID" value="PSAMB.scaffold1563size29963.g13925"/>
</dbReference>
<dbReference type="InterPro" id="IPR027806">
    <property type="entry name" value="HARBI1_dom"/>
</dbReference>
<evidence type="ECO:0000313" key="5">
    <source>
        <dbReference type="WBParaSite" id="PSAMB.scaffold1563size29963.g13925.t1"/>
    </source>
</evidence>
<evidence type="ECO:0000256" key="2">
    <source>
        <dbReference type="ARBA" id="ARBA00022723"/>
    </source>
</evidence>
<dbReference type="Proteomes" id="UP000887566">
    <property type="component" value="Unplaced"/>
</dbReference>
<keyword evidence="4" id="KW-1185">Reference proteome</keyword>
<feature type="domain" description="DDE Tnp4" evidence="3">
    <location>
        <begin position="95"/>
        <end position="150"/>
    </location>
</feature>
<keyword evidence="2" id="KW-0479">Metal-binding</keyword>
<comment type="cofactor">
    <cofactor evidence="1">
        <name>a divalent metal cation</name>
        <dbReference type="ChEBI" id="CHEBI:60240"/>
    </cofactor>
</comment>
<sequence>MEQTEELLIVLGPFLGSKSRRNMAMPAKDKLLATQRQLACAVHLVTKLINSLLFQSTIKWPESAQERREIGRRFFNLKSKYAMDVAGMPSICGAIDGTLVNFIAPKMDNTQFFDRHGNHSLNCKAVAGRGCELYYVSAKWTGSVSDAACCGTVRCGVSSKWKDGGHFR</sequence>
<proteinExistence type="predicted"/>
<protein>
    <submittedName>
        <fullName evidence="5">DDE Tnp4 domain-containing protein</fullName>
    </submittedName>
</protein>
<reference evidence="5" key="1">
    <citation type="submission" date="2022-11" db="UniProtKB">
        <authorList>
            <consortium name="WormBaseParasite"/>
        </authorList>
    </citation>
    <scope>IDENTIFICATION</scope>
</reference>
<dbReference type="AlphaFoldDB" id="A0A914V5L3"/>
<evidence type="ECO:0000256" key="1">
    <source>
        <dbReference type="ARBA" id="ARBA00001968"/>
    </source>
</evidence>
<evidence type="ECO:0000259" key="3">
    <source>
        <dbReference type="Pfam" id="PF13359"/>
    </source>
</evidence>
<dbReference type="GO" id="GO:0046872">
    <property type="term" value="F:metal ion binding"/>
    <property type="evidence" value="ECO:0007669"/>
    <property type="project" value="UniProtKB-KW"/>
</dbReference>
<evidence type="ECO:0000313" key="4">
    <source>
        <dbReference type="Proteomes" id="UP000887566"/>
    </source>
</evidence>